<proteinExistence type="predicted"/>
<evidence type="ECO:0000313" key="1">
    <source>
        <dbReference type="EMBL" id="WTP63922.1"/>
    </source>
</evidence>
<gene>
    <name evidence="1" type="ORF">OG560_00100</name>
</gene>
<keyword evidence="2" id="KW-1185">Reference proteome</keyword>
<evidence type="ECO:0000313" key="2">
    <source>
        <dbReference type="Proteomes" id="UP001622496"/>
    </source>
</evidence>
<reference evidence="1 2" key="1">
    <citation type="submission" date="2022-10" db="EMBL/GenBank/DDBJ databases">
        <title>The complete genomes of actinobacterial strains from the NBC collection.</title>
        <authorList>
            <person name="Joergensen T.S."/>
            <person name="Alvarez Arevalo M."/>
            <person name="Sterndorff E.B."/>
            <person name="Faurdal D."/>
            <person name="Vuksanovic O."/>
            <person name="Mourched A.-S."/>
            <person name="Charusanti P."/>
            <person name="Shaw S."/>
            <person name="Blin K."/>
            <person name="Weber T."/>
        </authorList>
    </citation>
    <scope>NUCLEOTIDE SEQUENCE [LARGE SCALE GENOMIC DNA]</scope>
    <source>
        <strain evidence="1 2">NBC_00185</strain>
    </source>
</reference>
<dbReference type="Proteomes" id="UP001622496">
    <property type="component" value="Chromosome"/>
</dbReference>
<organism evidence="1 2">
    <name type="scientific">[Kitasatospora] papulosa</name>
    <dbReference type="NCBI Taxonomy" id="1464011"/>
    <lineage>
        <taxon>Bacteria</taxon>
        <taxon>Bacillati</taxon>
        <taxon>Actinomycetota</taxon>
        <taxon>Actinomycetes</taxon>
        <taxon>Kitasatosporales</taxon>
        <taxon>Streptomycetaceae</taxon>
        <taxon>Streptomyces</taxon>
    </lineage>
</organism>
<sequence length="112" mass="11800">MTTIRTPRPANTSPAEVHDYPLTLCGEGPVLALFTGSSADAAVAARAAELAARTGHPVTAAAAVRSTGFSINALLHQVRERRIRIEADAILAAVLPVMTHQSPVCAKDRPHR</sequence>
<dbReference type="RefSeq" id="WP_037831637.1">
    <property type="nucleotide sequence ID" value="NZ_CP108135.1"/>
</dbReference>
<evidence type="ECO:0008006" key="3">
    <source>
        <dbReference type="Google" id="ProtNLM"/>
    </source>
</evidence>
<dbReference type="EMBL" id="CP108135">
    <property type="protein sequence ID" value="WTP63922.1"/>
    <property type="molecule type" value="Genomic_DNA"/>
</dbReference>
<accession>A0ABZ1K0B8</accession>
<name>A0ABZ1K0B8_9ACTN</name>
<protein>
    <recommendedName>
        <fullName evidence="3">ANTAR domain-containing protein</fullName>
    </recommendedName>
</protein>